<proteinExistence type="predicted"/>
<gene>
    <name evidence="1" type="ORF">HNQ92_002369</name>
</gene>
<dbReference type="RefSeq" id="WP_184174180.1">
    <property type="nucleotide sequence ID" value="NZ_JACHGF010000003.1"/>
</dbReference>
<comment type="caution">
    <text evidence="1">The sequence shown here is derived from an EMBL/GenBank/DDBJ whole genome shotgun (WGS) entry which is preliminary data.</text>
</comment>
<dbReference type="AlphaFoldDB" id="A0A840TJ53"/>
<reference evidence="1 2" key="1">
    <citation type="submission" date="2020-08" db="EMBL/GenBank/DDBJ databases">
        <title>Genomic Encyclopedia of Type Strains, Phase IV (KMG-IV): sequencing the most valuable type-strain genomes for metagenomic binning, comparative biology and taxonomic classification.</title>
        <authorList>
            <person name="Goeker M."/>
        </authorList>
    </citation>
    <scope>NUCLEOTIDE SEQUENCE [LARGE SCALE GENOMIC DNA]</scope>
    <source>
        <strain evidence="1 2">DSM 105074</strain>
    </source>
</reference>
<dbReference type="EMBL" id="JACHGF010000003">
    <property type="protein sequence ID" value="MBB5284226.1"/>
    <property type="molecule type" value="Genomic_DNA"/>
</dbReference>
<evidence type="ECO:0000313" key="1">
    <source>
        <dbReference type="EMBL" id="MBB5284226.1"/>
    </source>
</evidence>
<keyword evidence="2" id="KW-1185">Reference proteome</keyword>
<protein>
    <submittedName>
        <fullName evidence="1">Uncharacterized protein</fullName>
    </submittedName>
</protein>
<evidence type="ECO:0000313" key="2">
    <source>
        <dbReference type="Proteomes" id="UP000557307"/>
    </source>
</evidence>
<name>A0A840TJ53_9BACT</name>
<organism evidence="1 2">
    <name type="scientific">Rhabdobacter roseus</name>
    <dbReference type="NCBI Taxonomy" id="1655419"/>
    <lineage>
        <taxon>Bacteria</taxon>
        <taxon>Pseudomonadati</taxon>
        <taxon>Bacteroidota</taxon>
        <taxon>Cytophagia</taxon>
        <taxon>Cytophagales</taxon>
        <taxon>Cytophagaceae</taxon>
        <taxon>Rhabdobacter</taxon>
    </lineage>
</organism>
<accession>A0A840TJ53</accession>
<sequence length="213" mass="24504">MLLATLNQKKKLGLTLLGSIITKEDFLSFRNNFEVLMTKHGYQEDNRVLYFDKSVFVDLNLYRYKKCVFFYIVDSESKGYKNLRPTLAGVDEKNRIVTSIYLASAIPKKNEIIYQSALREGQEFYSQRLKTVEHPYDPTKDKGVAHDKATINEWVSTLKGNQVNVYFGIDKKNYTGNGFQTIMLLDSALLENDELLEDKYAYDHGSQCCATDS</sequence>
<dbReference type="Proteomes" id="UP000557307">
    <property type="component" value="Unassembled WGS sequence"/>
</dbReference>